<proteinExistence type="predicted"/>
<dbReference type="Proteomes" id="UP000503820">
    <property type="component" value="Unassembled WGS sequence"/>
</dbReference>
<keyword evidence="2" id="KW-0812">Transmembrane</keyword>
<dbReference type="PANTHER" id="PTHR35335:SF1">
    <property type="entry name" value="UPF0716 PROTEIN FXSA"/>
    <property type="match status" value="1"/>
</dbReference>
<dbReference type="GO" id="GO:0016020">
    <property type="term" value="C:membrane"/>
    <property type="evidence" value="ECO:0007669"/>
    <property type="project" value="InterPro"/>
</dbReference>
<feature type="compositionally biased region" description="Low complexity" evidence="1">
    <location>
        <begin position="204"/>
        <end position="219"/>
    </location>
</feature>
<protein>
    <recommendedName>
        <fullName evidence="5">Exclusion protein FxsA</fullName>
    </recommendedName>
</protein>
<dbReference type="EMBL" id="BLVP01000008">
    <property type="protein sequence ID" value="GFM37402.1"/>
    <property type="molecule type" value="Genomic_DNA"/>
</dbReference>
<feature type="region of interest" description="Disordered" evidence="1">
    <location>
        <begin position="237"/>
        <end position="256"/>
    </location>
</feature>
<evidence type="ECO:0000313" key="3">
    <source>
        <dbReference type="EMBL" id="GFM37402.1"/>
    </source>
</evidence>
<sequence>MVTNVGTQSRRNVRIHKARSAENVNTGRGMFPKLLLLFILVPIIELYLLVQVGSVLGAGTTILLVIATGVAGAWLARTEGFNTMMKVRENVNLGKMPADELVEGLLILVAGLMLLTPGLITDAAGLVLLLPPSRRRIARWLRKEFGEAVRVHGAGMQGGAGGAGFTYYTWHSTRQYGDRRESFLRDAGREDGAASRIRDAENSGTAGTAGTTGAAGMTGVRDGGNLPPRRAVVIDCEPVHPSAESDTRTDDNGSGK</sequence>
<keyword evidence="2" id="KW-1133">Transmembrane helix</keyword>
<dbReference type="InterPro" id="IPR007313">
    <property type="entry name" value="FxsA"/>
</dbReference>
<feature type="transmembrane region" description="Helical" evidence="2">
    <location>
        <begin position="30"/>
        <end position="48"/>
    </location>
</feature>
<dbReference type="NCBIfam" id="NF008528">
    <property type="entry name" value="PRK11463.1-2"/>
    <property type="match status" value="1"/>
</dbReference>
<feature type="compositionally biased region" description="Basic and acidic residues" evidence="1">
    <location>
        <begin position="243"/>
        <end position="256"/>
    </location>
</feature>
<dbReference type="PANTHER" id="PTHR35335">
    <property type="entry name" value="UPF0716 PROTEIN FXSA"/>
    <property type="match status" value="1"/>
</dbReference>
<keyword evidence="2" id="KW-0472">Membrane</keyword>
<dbReference type="Pfam" id="PF04186">
    <property type="entry name" value="FxsA"/>
    <property type="match status" value="1"/>
</dbReference>
<comment type="caution">
    <text evidence="3">The sequence shown here is derived from an EMBL/GenBank/DDBJ whole genome shotgun (WGS) entry which is preliminary data.</text>
</comment>
<keyword evidence="4" id="KW-1185">Reference proteome</keyword>
<gene>
    <name evidence="3" type="ORF">DSM19430T_20860</name>
</gene>
<evidence type="ECO:0000313" key="4">
    <source>
        <dbReference type="Proteomes" id="UP000503820"/>
    </source>
</evidence>
<evidence type="ECO:0000256" key="2">
    <source>
        <dbReference type="SAM" id="Phobius"/>
    </source>
</evidence>
<evidence type="ECO:0008006" key="5">
    <source>
        <dbReference type="Google" id="ProtNLM"/>
    </source>
</evidence>
<reference evidence="3 4" key="1">
    <citation type="submission" date="2020-05" db="EMBL/GenBank/DDBJ databases">
        <title>Draft genome sequence of Desulfovibrio psychrotolerans JS1T.</title>
        <authorList>
            <person name="Ueno A."/>
            <person name="Tamazawa S."/>
            <person name="Tamamura S."/>
            <person name="Murakami T."/>
            <person name="Kiyama T."/>
            <person name="Inomata H."/>
            <person name="Amano Y."/>
            <person name="Miyakawa K."/>
            <person name="Tamaki H."/>
            <person name="Naganuma T."/>
            <person name="Kaneko K."/>
        </authorList>
    </citation>
    <scope>NUCLEOTIDE SEQUENCE [LARGE SCALE GENOMIC DNA]</scope>
    <source>
        <strain evidence="3 4">JS1</strain>
    </source>
</reference>
<feature type="compositionally biased region" description="Basic and acidic residues" evidence="1">
    <location>
        <begin position="187"/>
        <end position="201"/>
    </location>
</feature>
<organism evidence="3 4">
    <name type="scientific">Desulfovibrio psychrotolerans</name>
    <dbReference type="NCBI Taxonomy" id="415242"/>
    <lineage>
        <taxon>Bacteria</taxon>
        <taxon>Pseudomonadati</taxon>
        <taxon>Thermodesulfobacteriota</taxon>
        <taxon>Desulfovibrionia</taxon>
        <taxon>Desulfovibrionales</taxon>
        <taxon>Desulfovibrionaceae</taxon>
        <taxon>Desulfovibrio</taxon>
    </lineage>
</organism>
<dbReference type="AlphaFoldDB" id="A0A7J0BW52"/>
<name>A0A7J0BW52_9BACT</name>
<feature type="transmembrane region" description="Helical" evidence="2">
    <location>
        <begin position="55"/>
        <end position="76"/>
    </location>
</feature>
<feature type="transmembrane region" description="Helical" evidence="2">
    <location>
        <begin position="105"/>
        <end position="130"/>
    </location>
</feature>
<feature type="region of interest" description="Disordered" evidence="1">
    <location>
        <begin position="187"/>
        <end position="229"/>
    </location>
</feature>
<accession>A0A7J0BW52</accession>
<evidence type="ECO:0000256" key="1">
    <source>
        <dbReference type="SAM" id="MobiDB-lite"/>
    </source>
</evidence>